<proteinExistence type="predicted"/>
<dbReference type="AlphaFoldDB" id="A0A8X7TBA9"/>
<evidence type="ECO:0000313" key="3">
    <source>
        <dbReference type="Proteomes" id="UP000590412"/>
    </source>
</evidence>
<dbReference type="EMBL" id="JABWAB010000004">
    <property type="protein sequence ID" value="KAF6052258.1"/>
    <property type="molecule type" value="Genomic_DNA"/>
</dbReference>
<evidence type="ECO:0000256" key="1">
    <source>
        <dbReference type="SAM" id="Phobius"/>
    </source>
</evidence>
<keyword evidence="1" id="KW-0472">Membrane</keyword>
<dbReference type="OrthoDB" id="10365821at2759"/>
<evidence type="ECO:0000313" key="2">
    <source>
        <dbReference type="EMBL" id="KAF6052258.1"/>
    </source>
</evidence>
<comment type="caution">
    <text evidence="2">The sequence shown here is derived from an EMBL/GenBank/DDBJ whole genome shotgun (WGS) entry which is preliminary data.</text>
</comment>
<accession>A0A8X7TBA9</accession>
<sequence>MREKPLREIRVVRSFSITNQFTMMKSNQMGVYCTNSKGQTGYTGLAHETQHWACVNGTPYVPASTYKAGTSGGMLSRILILVMLLINTVFGI</sequence>
<gene>
    <name evidence="2" type="ORF">FOB60_002514</name>
</gene>
<dbReference type="Proteomes" id="UP000590412">
    <property type="component" value="Unassembled WGS sequence"/>
</dbReference>
<keyword evidence="1" id="KW-0812">Transmembrane</keyword>
<organism evidence="2 3">
    <name type="scientific">Candida parapsilosis</name>
    <name type="common">Yeast</name>
    <dbReference type="NCBI Taxonomy" id="5480"/>
    <lineage>
        <taxon>Eukaryota</taxon>
        <taxon>Fungi</taxon>
        <taxon>Dikarya</taxon>
        <taxon>Ascomycota</taxon>
        <taxon>Saccharomycotina</taxon>
        <taxon>Pichiomycetes</taxon>
        <taxon>Debaryomycetaceae</taxon>
        <taxon>Candida/Lodderomyces clade</taxon>
        <taxon>Candida</taxon>
    </lineage>
</organism>
<feature type="transmembrane region" description="Helical" evidence="1">
    <location>
        <begin position="74"/>
        <end position="91"/>
    </location>
</feature>
<reference evidence="2" key="1">
    <citation type="submission" date="2020-03" db="EMBL/GenBank/DDBJ databases">
        <title>FDA dAtabase for Regulatory Grade micrObial Sequences (FDA-ARGOS): Supporting development and validation of Infectious Disease Dx tests.</title>
        <authorList>
            <person name="Campos J."/>
            <person name="Goldberg B."/>
            <person name="Tallon L."/>
            <person name="Sadzewicz L."/>
            <person name="Vavikolanu K."/>
            <person name="Mehta A."/>
            <person name="Aluvathingal J."/>
            <person name="Nadendla S."/>
            <person name="Nandy P."/>
            <person name="Geyer C."/>
            <person name="Yan Y."/>
            <person name="Sichtig H."/>
        </authorList>
    </citation>
    <scope>NUCLEOTIDE SEQUENCE [LARGE SCALE GENOMIC DNA]</scope>
    <source>
        <strain evidence="2">FDAARGOS_652</strain>
    </source>
</reference>
<name>A0A8X7TBA9_CANPA</name>
<keyword evidence="1" id="KW-1133">Transmembrane helix</keyword>
<protein>
    <submittedName>
        <fullName evidence="2">Uncharacterized protein</fullName>
    </submittedName>
</protein>